<reference evidence="1" key="2">
    <citation type="submission" date="2024-07" db="EMBL/GenBank/DDBJ databases">
        <title>Streptomyces haneummycinica sp. nov., a new antibiotic-producing actinobacterium isolated from marine sediment.</title>
        <authorList>
            <person name="Uemura M."/>
            <person name="Hamada M."/>
            <person name="Hirano S."/>
            <person name="Kobayashi K."/>
            <person name="Ohshiro T."/>
            <person name="Kobayashi T."/>
            <person name="Terahara T."/>
        </authorList>
    </citation>
    <scope>NUCLEOTIDE SEQUENCE</scope>
    <source>
        <strain evidence="1">KM77-8</strain>
    </source>
</reference>
<dbReference type="AlphaFoldDB" id="A0AAT9HWD1"/>
<reference evidence="1" key="1">
    <citation type="submission" date="2024-06" db="EMBL/GenBank/DDBJ databases">
        <authorList>
            <consortium name="consrtm"/>
            <person name="Uemura M."/>
            <person name="Terahara T."/>
        </authorList>
    </citation>
    <scope>NUCLEOTIDE SEQUENCE</scope>
    <source>
        <strain evidence="1">KM77-8</strain>
    </source>
</reference>
<sequence length="181" mass="19922">MSRPDALASLDLESLAGVLAAHAPTVSELGSGQWLGVVELMTMRLTDECSSLSVDSWRTCNSALTYALETAVATGAIDQREAVIRRLNISVALLRQVPPNSEVEIRNPVHLIDLLFQELPMSVEEARDRSVDWRALDIVQIRQLRAAKNLITPALSLARMMPGDELEGRLKAWEEVLPSLP</sequence>
<evidence type="ECO:0008006" key="2">
    <source>
        <dbReference type="Google" id="ProtNLM"/>
    </source>
</evidence>
<name>A0AAT9HWD1_9ACTN</name>
<evidence type="ECO:0000313" key="1">
    <source>
        <dbReference type="EMBL" id="BFO21792.1"/>
    </source>
</evidence>
<dbReference type="EMBL" id="AP035768">
    <property type="protein sequence ID" value="BFO21792.1"/>
    <property type="molecule type" value="Genomic_DNA"/>
</dbReference>
<protein>
    <recommendedName>
        <fullName evidence="2">DUF222 domain-containing protein</fullName>
    </recommendedName>
</protein>
<gene>
    <name evidence="1" type="ORF">SHKM778_81800</name>
</gene>
<accession>A0AAT9HWD1</accession>
<organism evidence="1">
    <name type="scientific">Streptomyces haneummycinicus</name>
    <dbReference type="NCBI Taxonomy" id="3074435"/>
    <lineage>
        <taxon>Bacteria</taxon>
        <taxon>Bacillati</taxon>
        <taxon>Actinomycetota</taxon>
        <taxon>Actinomycetes</taxon>
        <taxon>Kitasatosporales</taxon>
        <taxon>Streptomycetaceae</taxon>
        <taxon>Streptomyces</taxon>
    </lineage>
</organism>
<proteinExistence type="predicted"/>